<reference evidence="2" key="1">
    <citation type="submission" date="2020-11" db="EMBL/GenBank/DDBJ databases">
        <authorList>
            <consortium name="DOE Joint Genome Institute"/>
            <person name="Ahrendt S."/>
            <person name="Riley R."/>
            <person name="Andreopoulos W."/>
            <person name="Labutti K."/>
            <person name="Pangilinan J."/>
            <person name="Ruiz-Duenas F.J."/>
            <person name="Barrasa J.M."/>
            <person name="Sanchez-Garcia M."/>
            <person name="Camarero S."/>
            <person name="Miyauchi S."/>
            <person name="Serrano A."/>
            <person name="Linde D."/>
            <person name="Babiker R."/>
            <person name="Drula E."/>
            <person name="Ayuso-Fernandez I."/>
            <person name="Pacheco R."/>
            <person name="Padilla G."/>
            <person name="Ferreira P."/>
            <person name="Barriuso J."/>
            <person name="Kellner H."/>
            <person name="Castanera R."/>
            <person name="Alfaro M."/>
            <person name="Ramirez L."/>
            <person name="Pisabarro A.G."/>
            <person name="Kuo A."/>
            <person name="Tritt A."/>
            <person name="Lipzen A."/>
            <person name="He G."/>
            <person name="Yan M."/>
            <person name="Ng V."/>
            <person name="Cullen D."/>
            <person name="Martin F."/>
            <person name="Rosso M.-N."/>
            <person name="Henrissat B."/>
            <person name="Hibbett D."/>
            <person name="Martinez A.T."/>
            <person name="Grigoriev I.V."/>
        </authorList>
    </citation>
    <scope>NUCLEOTIDE SEQUENCE</scope>
    <source>
        <strain evidence="2">CBS 506.95</strain>
    </source>
</reference>
<evidence type="ECO:0000313" key="2">
    <source>
        <dbReference type="EMBL" id="KAF9528436.1"/>
    </source>
</evidence>
<feature type="region of interest" description="Disordered" evidence="1">
    <location>
        <begin position="57"/>
        <end position="116"/>
    </location>
</feature>
<gene>
    <name evidence="2" type="ORF">CPB83DRAFT_766809</name>
</gene>
<sequence>MVDINPSFVPRGLKQSIPAVAVSPRKPIKAKGKVRESTVPGGILNFFGPNSTFMAGPKGGPTLTTSAPLKPNVAGKSSGKRTLAEVMDQDIQRRKKHRRSPSPLKQIRPKQSKFFG</sequence>
<dbReference type="Proteomes" id="UP000807306">
    <property type="component" value="Unassembled WGS sequence"/>
</dbReference>
<evidence type="ECO:0000256" key="1">
    <source>
        <dbReference type="SAM" id="MobiDB-lite"/>
    </source>
</evidence>
<name>A0A9P6JPQ9_9AGAR</name>
<protein>
    <submittedName>
        <fullName evidence="2">Uncharacterized protein</fullName>
    </submittedName>
</protein>
<feature type="compositionally biased region" description="Basic residues" evidence="1">
    <location>
        <begin position="107"/>
        <end position="116"/>
    </location>
</feature>
<accession>A0A9P6JPQ9</accession>
<feature type="non-terminal residue" evidence="2">
    <location>
        <position position="116"/>
    </location>
</feature>
<comment type="caution">
    <text evidence="2">The sequence shown here is derived from an EMBL/GenBank/DDBJ whole genome shotgun (WGS) entry which is preliminary data.</text>
</comment>
<keyword evidence="3" id="KW-1185">Reference proteome</keyword>
<organism evidence="2 3">
    <name type="scientific">Crepidotus variabilis</name>
    <dbReference type="NCBI Taxonomy" id="179855"/>
    <lineage>
        <taxon>Eukaryota</taxon>
        <taxon>Fungi</taxon>
        <taxon>Dikarya</taxon>
        <taxon>Basidiomycota</taxon>
        <taxon>Agaricomycotina</taxon>
        <taxon>Agaricomycetes</taxon>
        <taxon>Agaricomycetidae</taxon>
        <taxon>Agaricales</taxon>
        <taxon>Agaricineae</taxon>
        <taxon>Crepidotaceae</taxon>
        <taxon>Crepidotus</taxon>
    </lineage>
</organism>
<evidence type="ECO:0000313" key="3">
    <source>
        <dbReference type="Proteomes" id="UP000807306"/>
    </source>
</evidence>
<proteinExistence type="predicted"/>
<dbReference type="EMBL" id="MU157853">
    <property type="protein sequence ID" value="KAF9528436.1"/>
    <property type="molecule type" value="Genomic_DNA"/>
</dbReference>
<dbReference type="OrthoDB" id="2802169at2759"/>
<dbReference type="AlphaFoldDB" id="A0A9P6JPQ9"/>